<evidence type="ECO:0000256" key="4">
    <source>
        <dbReference type="ARBA" id="ARBA00022679"/>
    </source>
</evidence>
<dbReference type="NCBIfam" id="TIGR01406">
    <property type="entry name" value="dnaQ_proteo"/>
    <property type="match status" value="1"/>
</dbReference>
<evidence type="ECO:0000256" key="13">
    <source>
        <dbReference type="ARBA" id="ARBA00023211"/>
    </source>
</evidence>
<evidence type="ECO:0000256" key="17">
    <source>
        <dbReference type="PIRSR" id="PIRSR606309-1"/>
    </source>
</evidence>
<comment type="catalytic activity">
    <reaction evidence="16 20">
        <text>DNA(n) + a 2'-deoxyribonucleoside 5'-triphosphate = DNA(n+1) + diphosphate</text>
        <dbReference type="Rhea" id="RHEA:22508"/>
        <dbReference type="Rhea" id="RHEA-COMP:17339"/>
        <dbReference type="Rhea" id="RHEA-COMP:17340"/>
        <dbReference type="ChEBI" id="CHEBI:33019"/>
        <dbReference type="ChEBI" id="CHEBI:61560"/>
        <dbReference type="ChEBI" id="CHEBI:173112"/>
        <dbReference type="EC" id="2.7.7.7"/>
    </reaction>
</comment>
<evidence type="ECO:0000256" key="8">
    <source>
        <dbReference type="ARBA" id="ARBA00022723"/>
    </source>
</evidence>
<feature type="binding site" evidence="18">
    <location>
        <position position="10"/>
    </location>
    <ligand>
        <name>substrate</name>
    </ligand>
</feature>
<dbReference type="PANTHER" id="PTHR30231:SF41">
    <property type="entry name" value="DNA POLYMERASE III SUBUNIT EPSILON"/>
    <property type="match status" value="1"/>
</dbReference>
<comment type="caution">
    <text evidence="22">The sequence shown here is derived from an EMBL/GenBank/DDBJ whole genome shotgun (WGS) entry which is preliminary data.</text>
</comment>
<feature type="binding site" evidence="18">
    <location>
        <position position="158"/>
    </location>
    <ligand>
        <name>substrate</name>
    </ligand>
</feature>
<comment type="function">
    <text evidence="14 20">DNA polymerase III is a complex, multichain enzyme responsible for most of the replicative synthesis in bacteria. The epsilon subunit contain the editing function and is a proofreading 3'-5' exonuclease.</text>
</comment>
<name>A0A328AWB6_9CAUL</name>
<evidence type="ECO:0000256" key="20">
    <source>
        <dbReference type="RuleBase" id="RU364087"/>
    </source>
</evidence>
<protein>
    <recommendedName>
        <fullName evidence="3 20">DNA polymerase III subunit epsilon</fullName>
        <ecNumber evidence="2 20">2.7.7.7</ecNumber>
    </recommendedName>
</protein>
<dbReference type="InterPro" id="IPR013520">
    <property type="entry name" value="Ribonucl_H"/>
</dbReference>
<dbReference type="CDD" id="cd06131">
    <property type="entry name" value="DNA_pol_III_epsilon_Ecoli_like"/>
    <property type="match status" value="1"/>
</dbReference>
<feature type="binding site" evidence="18">
    <location>
        <position position="53"/>
    </location>
    <ligand>
        <name>substrate</name>
    </ligand>
</feature>
<keyword evidence="23" id="KW-1185">Reference proteome</keyword>
<dbReference type="SMART" id="SM00479">
    <property type="entry name" value="EXOIII"/>
    <property type="match status" value="1"/>
</dbReference>
<evidence type="ECO:0000256" key="6">
    <source>
        <dbReference type="ARBA" id="ARBA00022705"/>
    </source>
</evidence>
<dbReference type="AlphaFoldDB" id="A0A328AWB6"/>
<dbReference type="RefSeq" id="WP_111456715.1">
    <property type="nucleotide sequence ID" value="NZ_QFYP01000001.1"/>
</dbReference>
<dbReference type="EMBL" id="QFYP01000001">
    <property type="protein sequence ID" value="RAK59422.1"/>
    <property type="molecule type" value="Genomic_DNA"/>
</dbReference>
<sequence length="237" mass="26557">MAREIVLDTETTGFEPHMGHRLVEIACLEIEDFVPTGRSFHTYVDPCRDMPPEAERVHGLSAAFLKGKPRFEHPEVVDAFIDFVGDAPIVAHNAGFDRAFVNHELGVINREPLHERRWVDTLALAKHRFPGMHNSLDALCKRFKISLSERDKHGALIDAKLLAAVYLELKGGRERRLELTSAAMITAVAAAEAASRNAYGTRPRPLAPRSTDAEREIHASFIRDVLKADDLWKKHGL</sequence>
<keyword evidence="11 19" id="KW-0460">Magnesium</keyword>
<dbReference type="PANTHER" id="PTHR30231">
    <property type="entry name" value="DNA POLYMERASE III SUBUNIT EPSILON"/>
    <property type="match status" value="1"/>
</dbReference>
<dbReference type="InterPro" id="IPR036397">
    <property type="entry name" value="RNaseH_sf"/>
</dbReference>
<evidence type="ECO:0000256" key="3">
    <source>
        <dbReference type="ARBA" id="ARBA00020352"/>
    </source>
</evidence>
<dbReference type="OrthoDB" id="9804290at2"/>
<keyword evidence="8 19" id="KW-0479">Metal-binding</keyword>
<feature type="binding site" evidence="19">
    <location>
        <position position="10"/>
    </location>
    <ligand>
        <name>a divalent metal cation</name>
        <dbReference type="ChEBI" id="CHEBI:60240"/>
        <label>1</label>
        <note>catalytic</note>
    </ligand>
</feature>
<proteinExistence type="predicted"/>
<evidence type="ECO:0000256" key="15">
    <source>
        <dbReference type="ARBA" id="ARBA00026073"/>
    </source>
</evidence>
<keyword evidence="7 20" id="KW-0540">Nuclease</keyword>
<evidence type="ECO:0000256" key="1">
    <source>
        <dbReference type="ARBA" id="ARBA00001936"/>
    </source>
</evidence>
<feature type="binding site" evidence="18">
    <location>
        <position position="8"/>
    </location>
    <ligand>
        <name>substrate</name>
    </ligand>
</feature>
<dbReference type="SUPFAM" id="SSF53098">
    <property type="entry name" value="Ribonuclease H-like"/>
    <property type="match status" value="1"/>
</dbReference>
<dbReference type="GO" id="GO:0005829">
    <property type="term" value="C:cytosol"/>
    <property type="evidence" value="ECO:0007669"/>
    <property type="project" value="TreeGrafter"/>
</dbReference>
<evidence type="ECO:0000256" key="10">
    <source>
        <dbReference type="ARBA" id="ARBA00022839"/>
    </source>
</evidence>
<keyword evidence="4 20" id="KW-0808">Transferase</keyword>
<dbReference type="EC" id="2.7.7.7" evidence="2 20"/>
<keyword evidence="10 20" id="KW-0269">Exonuclease</keyword>
<evidence type="ECO:0000256" key="11">
    <source>
        <dbReference type="ARBA" id="ARBA00022842"/>
    </source>
</evidence>
<feature type="domain" description="Exonuclease" evidence="21">
    <location>
        <begin position="3"/>
        <end position="175"/>
    </location>
</feature>
<dbReference type="Pfam" id="PF00929">
    <property type="entry name" value="RNase_T"/>
    <property type="match status" value="1"/>
</dbReference>
<evidence type="ECO:0000259" key="21">
    <source>
        <dbReference type="SMART" id="SM00479"/>
    </source>
</evidence>
<dbReference type="InterPro" id="IPR006309">
    <property type="entry name" value="DnaQ_proteo"/>
</dbReference>
<keyword evidence="13 19" id="KW-0464">Manganese</keyword>
<evidence type="ECO:0000256" key="19">
    <source>
        <dbReference type="PIRSR" id="PIRSR606309-3"/>
    </source>
</evidence>
<dbReference type="GO" id="GO:0045004">
    <property type="term" value="P:DNA replication proofreading"/>
    <property type="evidence" value="ECO:0007669"/>
    <property type="project" value="TreeGrafter"/>
</dbReference>
<dbReference type="GO" id="GO:0046872">
    <property type="term" value="F:metal ion binding"/>
    <property type="evidence" value="ECO:0007669"/>
    <property type="project" value="UniProtKB-KW"/>
</dbReference>
<accession>A0A328AWB6</accession>
<dbReference type="Gene3D" id="3.30.420.10">
    <property type="entry name" value="Ribonuclease H-like superfamily/Ribonuclease H"/>
    <property type="match status" value="1"/>
</dbReference>
<keyword evidence="5 20" id="KW-0548">Nucleotidyltransferase</keyword>
<dbReference type="InterPro" id="IPR012337">
    <property type="entry name" value="RNaseH-like_sf"/>
</dbReference>
<gene>
    <name evidence="20 22" type="primary">dnaQ</name>
    <name evidence="22" type="ORF">DJ021_06175</name>
</gene>
<keyword evidence="9 20" id="KW-0378">Hydrolase</keyword>
<evidence type="ECO:0000313" key="23">
    <source>
        <dbReference type="Proteomes" id="UP000249842"/>
    </source>
</evidence>
<evidence type="ECO:0000256" key="12">
    <source>
        <dbReference type="ARBA" id="ARBA00022932"/>
    </source>
</evidence>
<feature type="binding site" evidence="18">
    <location>
        <position position="58"/>
    </location>
    <ligand>
        <name>substrate</name>
    </ligand>
</feature>
<dbReference type="NCBIfam" id="NF004316">
    <property type="entry name" value="PRK05711.1"/>
    <property type="match status" value="1"/>
</dbReference>
<comment type="subunit">
    <text evidence="15 20">DNA polymerase III contains a core (composed of alpha, epsilon and theta chains) that associates with a tau subunit. This core dimerizes to form the POLIII' complex. PolIII' associates with the gamma complex (composed of gamma, delta, delta', psi and chi chains) and with the beta chain to form the complete DNA polymerase III complex.</text>
</comment>
<dbReference type="Proteomes" id="UP000249842">
    <property type="component" value="Unassembled WGS sequence"/>
</dbReference>
<dbReference type="GO" id="GO:0003677">
    <property type="term" value="F:DNA binding"/>
    <property type="evidence" value="ECO:0007669"/>
    <property type="project" value="InterPro"/>
</dbReference>
<dbReference type="GO" id="GO:0003887">
    <property type="term" value="F:DNA-directed DNA polymerase activity"/>
    <property type="evidence" value="ECO:0007669"/>
    <property type="project" value="UniProtKB-KW"/>
</dbReference>
<evidence type="ECO:0000256" key="7">
    <source>
        <dbReference type="ARBA" id="ARBA00022722"/>
    </source>
</evidence>
<dbReference type="InterPro" id="IPR006054">
    <property type="entry name" value="DnaQ"/>
</dbReference>
<keyword evidence="12 20" id="KW-0239">DNA-directed DNA polymerase</keyword>
<evidence type="ECO:0000256" key="9">
    <source>
        <dbReference type="ARBA" id="ARBA00022801"/>
    </source>
</evidence>
<dbReference type="NCBIfam" id="TIGR00573">
    <property type="entry name" value="dnaq"/>
    <property type="match status" value="1"/>
</dbReference>
<feature type="binding site" evidence="19">
    <location>
        <position position="8"/>
    </location>
    <ligand>
        <name>a divalent metal cation</name>
        <dbReference type="ChEBI" id="CHEBI:60240"/>
        <label>1</label>
        <note>catalytic</note>
    </ligand>
</feature>
<comment type="cofactor">
    <cofactor evidence="19">
        <name>Mg(2+)</name>
        <dbReference type="ChEBI" id="CHEBI:18420"/>
    </cofactor>
    <cofactor evidence="19">
        <name>Mn(2+)</name>
        <dbReference type="ChEBI" id="CHEBI:29035"/>
    </cofactor>
    <text evidence="19">Binds 2 divalent metal cations. Magnesium or manganese.</text>
</comment>
<reference evidence="23" key="1">
    <citation type="submission" date="2018-05" db="EMBL/GenBank/DDBJ databases">
        <authorList>
            <person name="Li X."/>
        </authorList>
    </citation>
    <scope>NUCLEOTIDE SEQUENCE [LARGE SCALE GENOMIC DNA]</scope>
    <source>
        <strain evidence="23">HKS-05</strain>
    </source>
</reference>
<evidence type="ECO:0000256" key="5">
    <source>
        <dbReference type="ARBA" id="ARBA00022695"/>
    </source>
</evidence>
<comment type="cofactor">
    <cofactor evidence="1 20">
        <name>Mn(2+)</name>
        <dbReference type="ChEBI" id="CHEBI:29035"/>
    </cofactor>
</comment>
<dbReference type="GO" id="GO:0008408">
    <property type="term" value="F:3'-5' exonuclease activity"/>
    <property type="evidence" value="ECO:0007669"/>
    <property type="project" value="TreeGrafter"/>
</dbReference>
<dbReference type="FunFam" id="3.30.420.10:FF:000012">
    <property type="entry name" value="DNA polymerase III subunit epsilon"/>
    <property type="match status" value="1"/>
</dbReference>
<feature type="binding site" evidence="19">
    <location>
        <position position="158"/>
    </location>
    <ligand>
        <name>a divalent metal cation</name>
        <dbReference type="ChEBI" id="CHEBI:60240"/>
        <label>1</label>
        <note>catalytic</note>
    </ligand>
</feature>
<feature type="active site" description="Proton acceptor" evidence="17">
    <location>
        <position position="153"/>
    </location>
</feature>
<evidence type="ECO:0000256" key="2">
    <source>
        <dbReference type="ARBA" id="ARBA00012417"/>
    </source>
</evidence>
<evidence type="ECO:0000256" key="14">
    <source>
        <dbReference type="ARBA" id="ARBA00025483"/>
    </source>
</evidence>
<organism evidence="22 23">
    <name type="scientific">Phenylobacterium hankyongense</name>
    <dbReference type="NCBI Taxonomy" id="1813876"/>
    <lineage>
        <taxon>Bacteria</taxon>
        <taxon>Pseudomonadati</taxon>
        <taxon>Pseudomonadota</taxon>
        <taxon>Alphaproteobacteria</taxon>
        <taxon>Caulobacterales</taxon>
        <taxon>Caulobacteraceae</taxon>
        <taxon>Phenylobacterium</taxon>
    </lineage>
</organism>
<evidence type="ECO:0000256" key="18">
    <source>
        <dbReference type="PIRSR" id="PIRSR606309-2"/>
    </source>
</evidence>
<evidence type="ECO:0000313" key="22">
    <source>
        <dbReference type="EMBL" id="RAK59422.1"/>
    </source>
</evidence>
<evidence type="ECO:0000256" key="16">
    <source>
        <dbReference type="ARBA" id="ARBA00049244"/>
    </source>
</evidence>
<keyword evidence="6 20" id="KW-0235">DNA replication</keyword>